<evidence type="ECO:0000256" key="2">
    <source>
        <dbReference type="SAM" id="Phobius"/>
    </source>
</evidence>
<feature type="compositionally biased region" description="Basic and acidic residues" evidence="1">
    <location>
        <begin position="358"/>
        <end position="390"/>
    </location>
</feature>
<protein>
    <submittedName>
        <fullName evidence="3">DUF4013 domain-containing protein</fullName>
    </submittedName>
</protein>
<dbReference type="Proteomes" id="UP001595921">
    <property type="component" value="Unassembled WGS sequence"/>
</dbReference>
<dbReference type="InterPro" id="IPR025098">
    <property type="entry name" value="DUF4013"/>
</dbReference>
<name>A0ABD5PE98_9EURY</name>
<keyword evidence="4" id="KW-1185">Reference proteome</keyword>
<feature type="transmembrane region" description="Helical" evidence="2">
    <location>
        <begin position="19"/>
        <end position="39"/>
    </location>
</feature>
<organism evidence="3 4">
    <name type="scientific">Halobium salinum</name>
    <dbReference type="NCBI Taxonomy" id="1364940"/>
    <lineage>
        <taxon>Archaea</taxon>
        <taxon>Methanobacteriati</taxon>
        <taxon>Methanobacteriota</taxon>
        <taxon>Stenosarchaea group</taxon>
        <taxon>Halobacteria</taxon>
        <taxon>Halobacteriales</taxon>
        <taxon>Haloferacaceae</taxon>
        <taxon>Halobium</taxon>
    </lineage>
</organism>
<dbReference type="EMBL" id="JBHSDS010000007">
    <property type="protein sequence ID" value="MFC4359053.1"/>
    <property type="molecule type" value="Genomic_DNA"/>
</dbReference>
<feature type="compositionally biased region" description="Basic and acidic residues" evidence="1">
    <location>
        <begin position="266"/>
        <end position="278"/>
    </location>
</feature>
<keyword evidence="2" id="KW-1133">Transmembrane helix</keyword>
<feature type="transmembrane region" description="Helical" evidence="2">
    <location>
        <begin position="45"/>
        <end position="66"/>
    </location>
</feature>
<evidence type="ECO:0000313" key="3">
    <source>
        <dbReference type="EMBL" id="MFC4359053.1"/>
    </source>
</evidence>
<comment type="caution">
    <text evidence="3">The sequence shown here is derived from an EMBL/GenBank/DDBJ whole genome shotgun (WGS) entry which is preliminary data.</text>
</comment>
<feature type="region of interest" description="Disordered" evidence="1">
    <location>
        <begin position="245"/>
        <end position="398"/>
    </location>
</feature>
<dbReference type="AlphaFoldDB" id="A0ABD5PE98"/>
<sequence length="398" mass="40557">MFTEALYAPLRSNDAAGTLLVGGALVAATALLAGGWLAALAVSPLALLATPVVVLPGLVLGGYDVATLRAGLRRERATPSFVRWRDLLVDGVRATVVTFAYAFPGLLLLAAGLLIGVGAAGGAFDGVSTGTAAGGLAALLCLLLAAAYALVFAYVRPAALAVLAAEGRVAPAFSPRRLRAATGSDQYVVAWSLATTVWVVGVVLGTPLSVALVGVVVLFYARVVAVSLYARGASVGLNVDASGRTDLERPAETEPEAGSTPTVTPREPDRAAASRVRPEASASVQSGRTVPLPGAGSGREKGHGTMRPAGAGSDGSGEETDGPDSEADGETERTERSEWPGAWERGSTRPEGSSRSTRCADHIDADHAVTDPTDADHAATDPTDADRIDTDLTDADQP</sequence>
<proteinExistence type="predicted"/>
<reference evidence="3 4" key="1">
    <citation type="journal article" date="2019" name="Int. J. Syst. Evol. Microbiol.">
        <title>The Global Catalogue of Microorganisms (GCM) 10K type strain sequencing project: providing services to taxonomists for standard genome sequencing and annotation.</title>
        <authorList>
            <consortium name="The Broad Institute Genomics Platform"/>
            <consortium name="The Broad Institute Genome Sequencing Center for Infectious Disease"/>
            <person name="Wu L."/>
            <person name="Ma J."/>
        </authorList>
    </citation>
    <scope>NUCLEOTIDE SEQUENCE [LARGE SCALE GENOMIC DNA]</scope>
    <source>
        <strain evidence="3 4">CGMCC 1.12553</strain>
    </source>
</reference>
<gene>
    <name evidence="3" type="ORF">ACFO0N_13975</name>
</gene>
<keyword evidence="2" id="KW-0472">Membrane</keyword>
<dbReference type="Pfam" id="PF13197">
    <property type="entry name" value="DUF4013"/>
    <property type="match status" value="1"/>
</dbReference>
<dbReference type="RefSeq" id="WP_267620122.1">
    <property type="nucleotide sequence ID" value="NZ_JAODIW010000004.1"/>
</dbReference>
<feature type="transmembrane region" description="Helical" evidence="2">
    <location>
        <begin position="132"/>
        <end position="155"/>
    </location>
</feature>
<feature type="transmembrane region" description="Helical" evidence="2">
    <location>
        <begin position="87"/>
        <end position="120"/>
    </location>
</feature>
<evidence type="ECO:0000256" key="1">
    <source>
        <dbReference type="SAM" id="MobiDB-lite"/>
    </source>
</evidence>
<evidence type="ECO:0000313" key="4">
    <source>
        <dbReference type="Proteomes" id="UP001595921"/>
    </source>
</evidence>
<accession>A0ABD5PE98</accession>
<keyword evidence="2" id="KW-0812">Transmembrane</keyword>
<feature type="compositionally biased region" description="Acidic residues" evidence="1">
    <location>
        <begin position="316"/>
        <end position="329"/>
    </location>
</feature>